<dbReference type="Gene3D" id="2.20.70.10">
    <property type="match status" value="1"/>
</dbReference>
<dbReference type="InterPro" id="IPR001202">
    <property type="entry name" value="WW_dom"/>
</dbReference>
<dbReference type="Proteomes" id="UP000288216">
    <property type="component" value="Unassembled WGS sequence"/>
</dbReference>
<dbReference type="CDD" id="cd00201">
    <property type="entry name" value="WW"/>
    <property type="match status" value="1"/>
</dbReference>
<evidence type="ECO:0000313" key="3">
    <source>
        <dbReference type="Proteomes" id="UP000288216"/>
    </source>
</evidence>
<name>A0A401QF30_SCYTO</name>
<accession>A0A401QF30</accession>
<sequence length="104" mass="11550">VSLGILAINEAVDTGETAQILSALRSADVGLYGVTSECDDIYQQELTEAKQAKKVEGDNGSQWVRHWAKGGYHYYYNLATKQGSWQQPPGFIQNNTQLSKEEIQ</sequence>
<keyword evidence="3" id="KW-1185">Reference proteome</keyword>
<comment type="caution">
    <text evidence="2">The sequence shown here is derived from an EMBL/GenBank/DDBJ whole genome shotgun (WGS) entry which is preliminary data.</text>
</comment>
<feature type="non-terminal residue" evidence="2">
    <location>
        <position position="1"/>
    </location>
</feature>
<protein>
    <recommendedName>
        <fullName evidence="1">WW domain-containing protein</fullName>
    </recommendedName>
</protein>
<gene>
    <name evidence="2" type="ORF">scyTo_0024755</name>
</gene>
<dbReference type="AlphaFoldDB" id="A0A401QF30"/>
<proteinExistence type="predicted"/>
<dbReference type="PROSITE" id="PS01159">
    <property type="entry name" value="WW_DOMAIN_1"/>
    <property type="match status" value="1"/>
</dbReference>
<reference evidence="2 3" key="1">
    <citation type="journal article" date="2018" name="Nat. Ecol. Evol.">
        <title>Shark genomes provide insights into elasmobranch evolution and the origin of vertebrates.</title>
        <authorList>
            <person name="Hara Y"/>
            <person name="Yamaguchi K"/>
            <person name="Onimaru K"/>
            <person name="Kadota M"/>
            <person name="Koyanagi M"/>
            <person name="Keeley SD"/>
            <person name="Tatsumi K"/>
            <person name="Tanaka K"/>
            <person name="Motone F"/>
            <person name="Kageyama Y"/>
            <person name="Nozu R"/>
            <person name="Adachi N"/>
            <person name="Nishimura O"/>
            <person name="Nakagawa R"/>
            <person name="Tanegashima C"/>
            <person name="Kiyatake I"/>
            <person name="Matsumoto R"/>
            <person name="Murakumo K"/>
            <person name="Nishida K"/>
            <person name="Terakita A"/>
            <person name="Kuratani S"/>
            <person name="Sato K"/>
            <person name="Hyodo S Kuraku.S."/>
        </authorList>
    </citation>
    <scope>NUCLEOTIDE SEQUENCE [LARGE SCALE GENOMIC DNA]</scope>
</reference>
<organism evidence="2 3">
    <name type="scientific">Scyliorhinus torazame</name>
    <name type="common">Cloudy catshark</name>
    <name type="synonym">Catulus torazame</name>
    <dbReference type="NCBI Taxonomy" id="75743"/>
    <lineage>
        <taxon>Eukaryota</taxon>
        <taxon>Metazoa</taxon>
        <taxon>Chordata</taxon>
        <taxon>Craniata</taxon>
        <taxon>Vertebrata</taxon>
        <taxon>Chondrichthyes</taxon>
        <taxon>Elasmobranchii</taxon>
        <taxon>Galeomorphii</taxon>
        <taxon>Galeoidea</taxon>
        <taxon>Carcharhiniformes</taxon>
        <taxon>Scyliorhinidae</taxon>
        <taxon>Scyliorhinus</taxon>
    </lineage>
</organism>
<dbReference type="SUPFAM" id="SSF51045">
    <property type="entry name" value="WW domain"/>
    <property type="match status" value="1"/>
</dbReference>
<dbReference type="PROSITE" id="PS50020">
    <property type="entry name" value="WW_DOMAIN_2"/>
    <property type="match status" value="1"/>
</dbReference>
<dbReference type="STRING" id="75743.A0A401QF30"/>
<feature type="domain" description="WW" evidence="1">
    <location>
        <begin position="63"/>
        <end position="90"/>
    </location>
</feature>
<evidence type="ECO:0000259" key="1">
    <source>
        <dbReference type="PROSITE" id="PS50020"/>
    </source>
</evidence>
<dbReference type="SMART" id="SM00456">
    <property type="entry name" value="WW"/>
    <property type="match status" value="1"/>
</dbReference>
<feature type="non-terminal residue" evidence="2">
    <location>
        <position position="104"/>
    </location>
</feature>
<dbReference type="InterPro" id="IPR036020">
    <property type="entry name" value="WW_dom_sf"/>
</dbReference>
<dbReference type="EMBL" id="BFAA01055282">
    <property type="protein sequence ID" value="GCB83963.1"/>
    <property type="molecule type" value="Genomic_DNA"/>
</dbReference>
<evidence type="ECO:0000313" key="2">
    <source>
        <dbReference type="EMBL" id="GCB83963.1"/>
    </source>
</evidence>
<dbReference type="OrthoDB" id="10550449at2759"/>